<dbReference type="STRING" id="1094489.BAnh1_04690"/>
<keyword evidence="1" id="KW-0998">Cell outer membrane</keyword>
<protein>
    <recommendedName>
        <fullName evidence="1">LPS-assembly protein LptD</fullName>
    </recommendedName>
</protein>
<dbReference type="PROSITE" id="PS51257">
    <property type="entry name" value="PROKAR_LIPOPROTEIN"/>
    <property type="match status" value="1"/>
</dbReference>
<dbReference type="GO" id="GO:0009279">
    <property type="term" value="C:cell outer membrane"/>
    <property type="evidence" value="ECO:0007669"/>
    <property type="project" value="UniProtKB-SubCell"/>
</dbReference>
<name>M1P3E3_BARAA</name>
<dbReference type="InterPro" id="IPR020889">
    <property type="entry name" value="LipoPS_assembly_LptD"/>
</dbReference>
<dbReference type="InterPro" id="IPR007543">
    <property type="entry name" value="LptD_C"/>
</dbReference>
<keyword evidence="1" id="KW-0732">Signal</keyword>
<reference evidence="3 4" key="1">
    <citation type="journal article" date="2013" name="PLoS Genet.">
        <title>A gene transfer agent and a dynamic repertoire of secretion systems hold the keys to the explosive radiation of the emerging pathogen Bartonella.</title>
        <authorList>
            <person name="Guy L."/>
            <person name="Nystedt B."/>
            <person name="Toft C."/>
            <person name="Zaremba-Niedzwiedzka K."/>
            <person name="Berglund E.C."/>
            <person name="Granberg F."/>
            <person name="Naslund K."/>
            <person name="Eriksson A.S."/>
            <person name="Andersson S.G."/>
        </authorList>
    </citation>
    <scope>NUCLEOTIDE SEQUENCE [LARGE SCALE GENOMIC DNA]</scope>
    <source>
        <strain evidence="3 4">Aust/NH1</strain>
    </source>
</reference>
<dbReference type="InterPro" id="IPR050218">
    <property type="entry name" value="LptD"/>
</dbReference>
<dbReference type="HOGENOM" id="CLU_009039_3_0_5"/>
<dbReference type="HAMAP" id="MF_01411">
    <property type="entry name" value="LPS_assembly_LptD"/>
    <property type="match status" value="1"/>
</dbReference>
<dbReference type="EMBL" id="CP003123">
    <property type="protein sequence ID" value="AGF74350.1"/>
    <property type="molecule type" value="Genomic_DNA"/>
</dbReference>
<dbReference type="PANTHER" id="PTHR30189">
    <property type="entry name" value="LPS-ASSEMBLY PROTEIN"/>
    <property type="match status" value="1"/>
</dbReference>
<keyword evidence="1" id="KW-0472">Membrane</keyword>
<dbReference type="AlphaFoldDB" id="M1P3E3"/>
<accession>M1P3E3</accession>
<dbReference type="Gene3D" id="2.60.450.10">
    <property type="entry name" value="Lipopolysaccharide (LPS) transport protein A like domain"/>
    <property type="match status" value="1"/>
</dbReference>
<keyword evidence="4" id="KW-1185">Reference proteome</keyword>
<sequence length="788" mass="89774">MKPLMRINKKIIWTKLNKLALNSVIGFFLGLSLSCSVTAQNLTRSSHNGTRIPISPLLFFADELIYDHDTNTISVQGNVQIEYDGNKIIAQKVVYNKKTGRITAWGNVEITQKDGNKIYSNRIDMTKDFSEGFINFLRVEAANDTHFSALSAEHHRDKIITFDNATYTACEPCYYKPDREVLWQIKAKKIIWNGVIKKIRFEDSHLDFFGVPVVRLPVFELPDPTVKRASGLLVPRFFYSSHLGAGVKSSYFWSLSPHYDFTLSATVYTKQGILTEGEWRQRFKTGSYNVSFAHIYQINPNEFDDDTVDSQNTNRYMVATKGDFRINPRWIYGWDIVAQSDQHFNRTYKLGNYANPTQLSQLYLSGLADKNYFDMRFYHFITQDLALKDPLNKHYSRRVWALPRVDYFFAPAMPIYAGELSFHSNMRSIYRPHTDWQSSSLGTTNLSGIAGNSFRLTGELEWKRRLNIQNGLILSPILALRTDVIITNTRRDYTSDSVNNPAANFNIASSAIRNTATAGMELRYPLLITTGTSTHILEPTAQIFIRNNERYAEQLPNEDAQNFIFDATTLFQRDKFSGYDRVEGGVRANIGLRYSGNFGHHLSLYGLAGQSFHLAGKNSFAEKGLITVGVNSGLETASSDYVAMLGASHDSGFYVESRGRFDKKTGKIHRAELEASKKWSNLWAAVQYAYIPSQSNYEYTQNRQEISFQTGIKFSDNWSMNNNVSYDLESATFVKRGISINYTDECLGVTFSYQQIINPEKNAPLQNFNFSLSLRTIADIGQKIKEDL</sequence>
<dbReference type="GO" id="GO:1990351">
    <property type="term" value="C:transporter complex"/>
    <property type="evidence" value="ECO:0007669"/>
    <property type="project" value="TreeGrafter"/>
</dbReference>
<comment type="subcellular location">
    <subcellularLocation>
        <location evidence="1">Cell outer membrane</location>
    </subcellularLocation>
</comment>
<dbReference type="KEGG" id="baus:BAnh1_04690"/>
<evidence type="ECO:0000313" key="4">
    <source>
        <dbReference type="Proteomes" id="UP000011729"/>
    </source>
</evidence>
<organism evidence="3 4">
    <name type="scientific">Bartonella australis (strain Aust/NH1)</name>
    <dbReference type="NCBI Taxonomy" id="1094489"/>
    <lineage>
        <taxon>Bacteria</taxon>
        <taxon>Pseudomonadati</taxon>
        <taxon>Pseudomonadota</taxon>
        <taxon>Alphaproteobacteria</taxon>
        <taxon>Hyphomicrobiales</taxon>
        <taxon>Bartonellaceae</taxon>
        <taxon>Bartonella</taxon>
    </lineage>
</organism>
<comment type="subunit">
    <text evidence="1">Component of the lipopolysaccharide transport and assembly complex.</text>
</comment>
<dbReference type="PANTHER" id="PTHR30189:SF1">
    <property type="entry name" value="LPS-ASSEMBLY PROTEIN LPTD"/>
    <property type="match status" value="1"/>
</dbReference>
<dbReference type="Pfam" id="PF04453">
    <property type="entry name" value="LptD"/>
    <property type="match status" value="1"/>
</dbReference>
<evidence type="ECO:0000313" key="3">
    <source>
        <dbReference type="EMBL" id="AGF74350.1"/>
    </source>
</evidence>
<comment type="caution">
    <text evidence="1">Lacks conserved residue(s) required for the propagation of feature annotation.</text>
</comment>
<proteinExistence type="inferred from homology"/>
<dbReference type="eggNOG" id="COG1452">
    <property type="taxonomic scope" value="Bacteria"/>
</dbReference>
<dbReference type="Proteomes" id="UP000011729">
    <property type="component" value="Chromosome"/>
</dbReference>
<dbReference type="GO" id="GO:0043165">
    <property type="term" value="P:Gram-negative-bacterium-type cell outer membrane assembly"/>
    <property type="evidence" value="ECO:0007669"/>
    <property type="project" value="UniProtKB-UniRule"/>
</dbReference>
<evidence type="ECO:0000256" key="1">
    <source>
        <dbReference type="HAMAP-Rule" id="MF_01411"/>
    </source>
</evidence>
<dbReference type="PATRIC" id="fig|1094489.3.peg.576"/>
<comment type="similarity">
    <text evidence="1">Belongs to the LptD family.</text>
</comment>
<dbReference type="GO" id="GO:0015920">
    <property type="term" value="P:lipopolysaccharide transport"/>
    <property type="evidence" value="ECO:0007669"/>
    <property type="project" value="InterPro"/>
</dbReference>
<feature type="domain" description="LptD C-terminal" evidence="2">
    <location>
        <begin position="313"/>
        <end position="718"/>
    </location>
</feature>
<comment type="function">
    <text evidence="1">Involved in the assembly of lipopolysaccharide (LPS) at the surface of the outer membrane.</text>
</comment>
<gene>
    <name evidence="3" type="primary">ostA</name>
    <name evidence="1" type="synonym">lptD</name>
    <name evidence="3" type="ordered locus">BAnh1_04690</name>
</gene>
<evidence type="ECO:0000259" key="2">
    <source>
        <dbReference type="Pfam" id="PF04453"/>
    </source>
</evidence>